<dbReference type="Gene3D" id="1.20.1070.10">
    <property type="entry name" value="Rhodopsin 7-helix transmembrane proteins"/>
    <property type="match status" value="1"/>
</dbReference>
<evidence type="ECO:0000256" key="10">
    <source>
        <dbReference type="SAM" id="Phobius"/>
    </source>
</evidence>
<feature type="transmembrane region" description="Helical" evidence="10">
    <location>
        <begin position="253"/>
        <end position="274"/>
    </location>
</feature>
<feature type="transmembrane region" description="Helical" evidence="10">
    <location>
        <begin position="207"/>
        <end position="232"/>
    </location>
</feature>
<keyword evidence="7 9" id="KW-0675">Receptor</keyword>
<keyword evidence="4 10" id="KW-1133">Transmembrane helix</keyword>
<dbReference type="GO" id="GO:0004983">
    <property type="term" value="F:neuropeptide Y receptor activity"/>
    <property type="evidence" value="ECO:0007669"/>
    <property type="project" value="InterPro"/>
</dbReference>
<dbReference type="GO" id="GO:0005886">
    <property type="term" value="C:plasma membrane"/>
    <property type="evidence" value="ECO:0007669"/>
    <property type="project" value="TreeGrafter"/>
</dbReference>
<feature type="transmembrane region" description="Helical" evidence="10">
    <location>
        <begin position="294"/>
        <end position="314"/>
    </location>
</feature>
<protein>
    <submittedName>
        <fullName evidence="13 14">G_PROTEIN_RECEP_F1_2 domain-containing protein</fullName>
    </submittedName>
</protein>
<keyword evidence="6 10" id="KW-0472">Membrane</keyword>
<evidence type="ECO:0000256" key="9">
    <source>
        <dbReference type="RuleBase" id="RU000688"/>
    </source>
</evidence>
<evidence type="ECO:0000256" key="4">
    <source>
        <dbReference type="ARBA" id="ARBA00022989"/>
    </source>
</evidence>
<evidence type="ECO:0000313" key="14">
    <source>
        <dbReference type="WBParaSite" id="TCONS_00000859.p1"/>
    </source>
</evidence>
<keyword evidence="3 9" id="KW-0812">Transmembrane</keyword>
<dbReference type="PANTHER" id="PTHR45695:SF15">
    <property type="entry name" value="OPSIN RH2"/>
    <property type="match status" value="1"/>
</dbReference>
<evidence type="ECO:0000256" key="3">
    <source>
        <dbReference type="ARBA" id="ARBA00022692"/>
    </source>
</evidence>
<proteinExistence type="inferred from homology"/>
<keyword evidence="5 9" id="KW-0297">G-protein coupled receptor</keyword>
<reference evidence="13" key="1">
    <citation type="submission" date="2015-08" db="UniProtKB">
        <authorList>
            <consortium name="WormBaseParasite"/>
        </authorList>
    </citation>
    <scope>IDENTIFICATION</scope>
</reference>
<dbReference type="Proteomes" id="UP000035681">
    <property type="component" value="Unplaced"/>
</dbReference>
<dbReference type="AlphaFoldDB" id="A0A0K0EHL9"/>
<organism evidence="13">
    <name type="scientific">Strongyloides stercoralis</name>
    <name type="common">Threadworm</name>
    <dbReference type="NCBI Taxonomy" id="6248"/>
    <lineage>
        <taxon>Eukaryota</taxon>
        <taxon>Metazoa</taxon>
        <taxon>Ecdysozoa</taxon>
        <taxon>Nematoda</taxon>
        <taxon>Chromadorea</taxon>
        <taxon>Rhabditida</taxon>
        <taxon>Tylenchina</taxon>
        <taxon>Panagrolaimomorpha</taxon>
        <taxon>Strongyloidoidea</taxon>
        <taxon>Strongyloididae</taxon>
        <taxon>Strongyloides</taxon>
    </lineage>
</organism>
<comment type="subcellular location">
    <subcellularLocation>
        <location evidence="1">Membrane</location>
        <topology evidence="1">Multi-pass membrane protein</topology>
    </subcellularLocation>
</comment>
<evidence type="ECO:0000256" key="5">
    <source>
        <dbReference type="ARBA" id="ARBA00023040"/>
    </source>
</evidence>
<evidence type="ECO:0000256" key="8">
    <source>
        <dbReference type="ARBA" id="ARBA00023224"/>
    </source>
</evidence>
<feature type="domain" description="G-protein coupled receptors family 1 profile" evidence="11">
    <location>
        <begin position="55"/>
        <end position="311"/>
    </location>
</feature>
<evidence type="ECO:0000259" key="11">
    <source>
        <dbReference type="PROSITE" id="PS50262"/>
    </source>
</evidence>
<keyword evidence="8 9" id="KW-0807">Transducer</keyword>
<dbReference type="SMART" id="SM01381">
    <property type="entry name" value="7TM_GPCR_Srsx"/>
    <property type="match status" value="1"/>
</dbReference>
<dbReference type="Pfam" id="PF00001">
    <property type="entry name" value="7tm_1"/>
    <property type="match status" value="1"/>
</dbReference>
<dbReference type="PROSITE" id="PS00237">
    <property type="entry name" value="G_PROTEIN_RECEP_F1_1"/>
    <property type="match status" value="1"/>
</dbReference>
<feature type="transmembrane region" description="Helical" evidence="10">
    <location>
        <begin position="76"/>
        <end position="96"/>
    </location>
</feature>
<feature type="transmembrane region" description="Helical" evidence="10">
    <location>
        <begin position="39"/>
        <end position="64"/>
    </location>
</feature>
<dbReference type="InterPro" id="IPR017452">
    <property type="entry name" value="GPCR_Rhodpsn_7TM"/>
</dbReference>
<evidence type="ECO:0000256" key="2">
    <source>
        <dbReference type="ARBA" id="ARBA00010663"/>
    </source>
</evidence>
<dbReference type="PANTHER" id="PTHR45695">
    <property type="entry name" value="LEUCOKININ RECEPTOR-RELATED"/>
    <property type="match status" value="1"/>
</dbReference>
<feature type="transmembrane region" description="Helical" evidence="10">
    <location>
        <begin position="154"/>
        <end position="173"/>
    </location>
</feature>
<evidence type="ECO:0000256" key="6">
    <source>
        <dbReference type="ARBA" id="ARBA00023136"/>
    </source>
</evidence>
<evidence type="ECO:0000256" key="7">
    <source>
        <dbReference type="ARBA" id="ARBA00023170"/>
    </source>
</evidence>
<sequence length="359" mass="42219">MNNDVEVTYDDNYQDFSNLTDDEYFEQIVKLLMPSKLEYFFGLVFIIQMIIGVVGNCMVVYVVAKNKNMWTSMNLFLTNLALSDMLVLIFCLPPTVINDLTKTFWFSSTLCKSISLFQNTSVYVSVLTLMFIAIERWKAISSPLSLPLWKTNRVIFIIWGIAFTLSTPEPYTLRLEPFDLNRYKENFTWGTKCTESWSPEFQKIYQISQTLFCFFVPLIIISGLCIHMILILRKKSLQLGKRQIASRRRATHMLMLVVLVFFFCYLPVHLHNIATAFNINYMDYDENIIAIRKFIPRFLVYSSCSLNPILYNFMCERFRREMKHVCCLTETTKTSKKTINRIRVKDVLQQKHLIKHVNL</sequence>
<comment type="similarity">
    <text evidence="2 9">Belongs to the G-protein coupled receptor 1 family.</text>
</comment>
<feature type="transmembrane region" description="Helical" evidence="10">
    <location>
        <begin position="116"/>
        <end position="134"/>
    </location>
</feature>
<evidence type="ECO:0000313" key="13">
    <source>
        <dbReference type="WBParaSite" id="SSTP_0000897300.1"/>
    </source>
</evidence>
<evidence type="ECO:0000313" key="12">
    <source>
        <dbReference type="Proteomes" id="UP000035681"/>
    </source>
</evidence>
<dbReference type="SUPFAM" id="SSF81321">
    <property type="entry name" value="Family A G protein-coupled receptor-like"/>
    <property type="match status" value="1"/>
</dbReference>
<keyword evidence="12" id="KW-1185">Reference proteome</keyword>
<dbReference type="WBParaSite" id="SSTP_0000897300.1">
    <property type="protein sequence ID" value="SSTP_0000897300.1"/>
    <property type="gene ID" value="SSTP_0000897300"/>
</dbReference>
<name>A0A0K0EHL9_STRER</name>
<dbReference type="WBParaSite" id="TCONS_00000859.p1">
    <property type="protein sequence ID" value="TCONS_00000859.p1"/>
    <property type="gene ID" value="XLOC_000822"/>
</dbReference>
<accession>A0A0K0EHL9</accession>
<evidence type="ECO:0000256" key="1">
    <source>
        <dbReference type="ARBA" id="ARBA00004141"/>
    </source>
</evidence>
<dbReference type="PRINTS" id="PR00237">
    <property type="entry name" value="GPCRRHODOPSN"/>
</dbReference>
<dbReference type="InterPro" id="IPR000276">
    <property type="entry name" value="GPCR_Rhodpsn"/>
</dbReference>
<dbReference type="PRINTS" id="PR01012">
    <property type="entry name" value="NRPEPTIDEYR"/>
</dbReference>
<dbReference type="InterPro" id="IPR000611">
    <property type="entry name" value="NPY_rcpt"/>
</dbReference>
<dbReference type="PROSITE" id="PS50262">
    <property type="entry name" value="G_PROTEIN_RECEP_F1_2"/>
    <property type="match status" value="1"/>
</dbReference>
<dbReference type="STRING" id="6248.A0A0K0EHL9"/>